<dbReference type="InterPro" id="IPR015943">
    <property type="entry name" value="WD40/YVTN_repeat-like_dom_sf"/>
</dbReference>
<dbReference type="AlphaFoldDB" id="A0A395NHG9"/>
<feature type="region of interest" description="Disordered" evidence="1">
    <location>
        <begin position="491"/>
        <end position="511"/>
    </location>
</feature>
<comment type="caution">
    <text evidence="2">The sequence shown here is derived from an EMBL/GenBank/DDBJ whole genome shotgun (WGS) entry which is preliminary data.</text>
</comment>
<accession>A0A395NHG9</accession>
<reference evidence="2 3" key="1">
    <citation type="journal article" date="2018" name="PLoS Pathog.">
        <title>Evolution of structural diversity of trichothecenes, a family of toxins produced by plant pathogenic and entomopathogenic fungi.</title>
        <authorList>
            <person name="Proctor R.H."/>
            <person name="McCormick S.P."/>
            <person name="Kim H.S."/>
            <person name="Cardoza R.E."/>
            <person name="Stanley A.M."/>
            <person name="Lindo L."/>
            <person name="Kelly A."/>
            <person name="Brown D.W."/>
            <person name="Lee T."/>
            <person name="Vaughan M.M."/>
            <person name="Alexander N.J."/>
            <person name="Busman M."/>
            <person name="Gutierrez S."/>
        </authorList>
    </citation>
    <scope>NUCLEOTIDE SEQUENCE [LARGE SCALE GENOMIC DNA]</scope>
    <source>
        <strain evidence="2 3">IBT 40837</strain>
    </source>
</reference>
<dbReference type="Proteomes" id="UP000266272">
    <property type="component" value="Unassembled WGS sequence"/>
</dbReference>
<dbReference type="GO" id="GO:1990810">
    <property type="term" value="P:microtubule anchoring at mitotic spindle pole body"/>
    <property type="evidence" value="ECO:0007669"/>
    <property type="project" value="TreeGrafter"/>
</dbReference>
<name>A0A395NHG9_TRIAR</name>
<keyword evidence="3" id="KW-1185">Reference proteome</keyword>
<dbReference type="OrthoDB" id="308690at2759"/>
<protein>
    <submittedName>
        <fullName evidence="2">Wd repeat-containing wrap73</fullName>
    </submittedName>
</protein>
<dbReference type="GO" id="GO:1990811">
    <property type="term" value="C:MWP complex"/>
    <property type="evidence" value="ECO:0007669"/>
    <property type="project" value="TreeGrafter"/>
</dbReference>
<sequence length="526" mass="56490">MHSLAALESSPHCRPSPDGRLVATLGSSEVVIRSTESLQVTHVVKLSSGSGSPPASSAAGSSTNVPTLLWAPSSSKLLVSAADQLDVFSALRRSKFHATVRNHSSLSGKPSLIQFGARDTEVLIWSASGLKLVVIDVRSSGAVEIASPKFHQATSATRGLSIRPATGHLALLARSGGRDIVSLHHPVDRQVLRSWCPETLDAQGLAWTPDGQWLLLWESAAQGHRLLLYTADGQHFRTITASNLLKGPDADLELGIKICQLSPNAELCAIGDHSRDVVILRTQSWRALLRLAHPSAIAPKDTLQVWQEQIGAASTQGRATHTFVRATQILSPPGPVTDGQPAATESKSGCSMAAFDASSTLLATRLDDSPCTLWIWDVIAAELRAVLIFHTTVAFQWHASSRELLLVTSQDPAQRGASFVWDPLSDGPTPLLPEIYLPDGRAVGKTQVAWINRETDIPVLFVSDAQHYLLLSPSSASQDVNPWQQAAVDYSSSESAQYDSPTSARYTTDDADEASVMDDTFSFRNA</sequence>
<dbReference type="GO" id="GO:0005815">
    <property type="term" value="C:microtubule organizing center"/>
    <property type="evidence" value="ECO:0007669"/>
    <property type="project" value="TreeGrafter"/>
</dbReference>
<feature type="compositionally biased region" description="Polar residues" evidence="1">
    <location>
        <begin position="491"/>
        <end position="506"/>
    </location>
</feature>
<dbReference type="Gene3D" id="2.130.10.10">
    <property type="entry name" value="YVTN repeat-like/Quinoprotein amine dehydrogenase"/>
    <property type="match status" value="1"/>
</dbReference>
<dbReference type="PANTHER" id="PTHR16220:SF0">
    <property type="entry name" value="WD REPEAT-CONTAINING PROTEIN WRAP73"/>
    <property type="match status" value="1"/>
</dbReference>
<organism evidence="2 3">
    <name type="scientific">Trichoderma arundinaceum</name>
    <dbReference type="NCBI Taxonomy" id="490622"/>
    <lineage>
        <taxon>Eukaryota</taxon>
        <taxon>Fungi</taxon>
        <taxon>Dikarya</taxon>
        <taxon>Ascomycota</taxon>
        <taxon>Pezizomycotina</taxon>
        <taxon>Sordariomycetes</taxon>
        <taxon>Hypocreomycetidae</taxon>
        <taxon>Hypocreales</taxon>
        <taxon>Hypocreaceae</taxon>
        <taxon>Trichoderma</taxon>
    </lineage>
</organism>
<evidence type="ECO:0000313" key="3">
    <source>
        <dbReference type="Proteomes" id="UP000266272"/>
    </source>
</evidence>
<dbReference type="STRING" id="490622.A0A395NHG9"/>
<dbReference type="PANTHER" id="PTHR16220">
    <property type="entry name" value="WD REPEAT PROTEIN 8-RELATED"/>
    <property type="match status" value="1"/>
</dbReference>
<dbReference type="SUPFAM" id="SSF69322">
    <property type="entry name" value="Tricorn protease domain 2"/>
    <property type="match status" value="1"/>
</dbReference>
<evidence type="ECO:0000313" key="2">
    <source>
        <dbReference type="EMBL" id="RFU75528.1"/>
    </source>
</evidence>
<dbReference type="InterPro" id="IPR052778">
    <property type="entry name" value="Centrosome-WD_assoc"/>
</dbReference>
<evidence type="ECO:0000256" key="1">
    <source>
        <dbReference type="SAM" id="MobiDB-lite"/>
    </source>
</evidence>
<proteinExistence type="predicted"/>
<gene>
    <name evidence="2" type="ORF">TARUN_6715</name>
</gene>
<dbReference type="EMBL" id="PXOA01000430">
    <property type="protein sequence ID" value="RFU75528.1"/>
    <property type="molecule type" value="Genomic_DNA"/>
</dbReference>